<dbReference type="AlphaFoldDB" id="A0A1W6LC94"/>
<gene>
    <name evidence="1" type="ORF">A4W93_19265</name>
</gene>
<dbReference type="InterPro" id="IPR008520">
    <property type="entry name" value="DUF802"/>
</dbReference>
<proteinExistence type="predicted"/>
<sequence>MNRLLHHTAFAVGLLALGWIAAGYVPGHLLALSLVLLIGAFYLMGALELHRFHTSTVGLSQAVAGAGEAPADLGAWLASVPAGLRHAVRLRVEGERVGLPGPALTPYLAGLLVLLGMLGTFLGMVVTLKGTGLALESATNVEAIRASLAAPVRGLGLAFGCSVAGVAASAMLGLMSALARRERQQVVQQLDARVTTTLRGFSRVHQREESLALLRAQADTLPAVVTQLQALVGHIERQGQALHDQLVAGQAKFHDEAQRAYTGLAESVDRSLKSSLAESARLAGAAIEPAVTATMAGLATEAAMLRDTLSATVQQQLDGVAARLDTTAASLATQWQAALASQQRQGEAVAADLKAGLDRFTASFEQRATALVDGVSTRMDRSAEIWSESLGRALDEQRQGHEALTAHGRDAAAAMVAGFETHAASLLRRVAESQAEADAAAVRREQERSTAFHDGIARLTAAMQRQAEDDGAALAERQRQICTTLEQTAQTIAAQTETHARATIGEIARLVQAASEAPRAAAEVIGELRTALSDSLVRDNTALDERNRLMSTLSGLLDAVNHASTEQRAAIDALVATTTDVLERAGTRFADSVETESRALQAVSEQVTGSAAEVANLGEGFGVAVQQFSRASEDLMAQLQRIEGALSHTMARSDEQLAYYVAQAREIVDLTLGSHQQIFEGLQSRAKAPEAESA</sequence>
<name>A0A1W6LC94_9BURK</name>
<dbReference type="EMBL" id="CP015118">
    <property type="protein sequence ID" value="ARN21866.1"/>
    <property type="molecule type" value="Genomic_DNA"/>
</dbReference>
<dbReference type="OrthoDB" id="6053769at2"/>
<dbReference type="Pfam" id="PF05650">
    <property type="entry name" value="DUF802"/>
    <property type="match status" value="2"/>
</dbReference>
<evidence type="ECO:0000313" key="2">
    <source>
        <dbReference type="Proteomes" id="UP000193427"/>
    </source>
</evidence>
<dbReference type="STRING" id="946333.A4W93_19265"/>
<protein>
    <submittedName>
        <fullName evidence="1">Uncharacterized protein</fullName>
    </submittedName>
</protein>
<organism evidence="1 2">
    <name type="scientific">Piscinibacter gummiphilus</name>
    <dbReference type="NCBI Taxonomy" id="946333"/>
    <lineage>
        <taxon>Bacteria</taxon>
        <taxon>Pseudomonadati</taxon>
        <taxon>Pseudomonadota</taxon>
        <taxon>Betaproteobacteria</taxon>
        <taxon>Burkholderiales</taxon>
        <taxon>Sphaerotilaceae</taxon>
        <taxon>Piscinibacter</taxon>
    </lineage>
</organism>
<evidence type="ECO:0000313" key="1">
    <source>
        <dbReference type="EMBL" id="ARN21866.1"/>
    </source>
</evidence>
<accession>A0A1W6LC94</accession>
<dbReference type="Gene3D" id="1.20.120.20">
    <property type="entry name" value="Apolipoprotein"/>
    <property type="match status" value="1"/>
</dbReference>
<dbReference type="Proteomes" id="UP000193427">
    <property type="component" value="Chromosome"/>
</dbReference>
<reference evidence="1 2" key="1">
    <citation type="submission" date="2016-04" db="EMBL/GenBank/DDBJ databases">
        <title>Complete genome sequence of natural rubber-degrading, novel Gram-negative bacterium, Rhizobacter gummiphilus strain NS21.</title>
        <authorList>
            <person name="Tabata M."/>
            <person name="Kasai D."/>
            <person name="Fukuda M."/>
        </authorList>
    </citation>
    <scope>NUCLEOTIDE SEQUENCE [LARGE SCALE GENOMIC DNA]</scope>
    <source>
        <strain evidence="1 2">NS21</strain>
    </source>
</reference>
<dbReference type="RefSeq" id="WP_085752161.1">
    <property type="nucleotide sequence ID" value="NZ_BSPR01000006.1"/>
</dbReference>
<keyword evidence="2" id="KW-1185">Reference proteome</keyword>
<dbReference type="KEGG" id="rgu:A4W93_19265"/>
<dbReference type="SUPFAM" id="SSF58113">
    <property type="entry name" value="Apolipoprotein A-I"/>
    <property type="match status" value="1"/>
</dbReference>